<protein>
    <submittedName>
        <fullName evidence="1">Uncharacterized protein</fullName>
    </submittedName>
</protein>
<evidence type="ECO:0000313" key="2">
    <source>
        <dbReference type="Proteomes" id="UP001163603"/>
    </source>
</evidence>
<keyword evidence="2" id="KW-1185">Reference proteome</keyword>
<reference evidence="2" key="1">
    <citation type="journal article" date="2023" name="G3 (Bethesda)">
        <title>Genome assembly and association tests identify interacting loci associated with vigor, precocity, and sex in interspecific pistachio rootstocks.</title>
        <authorList>
            <person name="Palmer W."/>
            <person name="Jacygrad E."/>
            <person name="Sagayaradj S."/>
            <person name="Cavanaugh K."/>
            <person name="Han R."/>
            <person name="Bertier L."/>
            <person name="Beede B."/>
            <person name="Kafkas S."/>
            <person name="Golino D."/>
            <person name="Preece J."/>
            <person name="Michelmore R."/>
        </authorList>
    </citation>
    <scope>NUCLEOTIDE SEQUENCE [LARGE SCALE GENOMIC DNA]</scope>
</reference>
<sequence length="444" mass="48963">MALSLLQYILSIFISITTICSSFNFQLSSLEKLTTPPQNTSIKDRILGLANDENTVNWMKKIRREIHEYPELAYEEFETSKLIRRELDRLGVAYRWPVAKTGVVATIGSGSPPFVALRADMDALPIQELAEWEHKSKVNGKMHACAHDAHVTMLLGAAKILQELRHTLKGTVVLIFQPAEERGTGAKDMIQEGALENVEAIFGVHLVHKYPTGVVSSRPGEFLAGCGSFKAKISGKGGHAAIPQHSIDPILAVSSSVISLQNIVAREIDPLDSQVVSVSIIDGGTEYNTIPDSATIAGTFRAFSKKSFSSLRERIEEVIKGQAAVHRCSAEVDFEGREHPTLPPTVNDERIYEHVKWVSVDLLGEEKVEVAPCFTGSEDFAFFLDEVPGSFLFLGMWNEKAGAIYPPHSPYFFIDEDVFPIGAAIHAAFAHSYLLNSTNYKNSY</sequence>
<organism evidence="1 2">
    <name type="scientific">Pistacia integerrima</name>
    <dbReference type="NCBI Taxonomy" id="434235"/>
    <lineage>
        <taxon>Eukaryota</taxon>
        <taxon>Viridiplantae</taxon>
        <taxon>Streptophyta</taxon>
        <taxon>Embryophyta</taxon>
        <taxon>Tracheophyta</taxon>
        <taxon>Spermatophyta</taxon>
        <taxon>Magnoliopsida</taxon>
        <taxon>eudicotyledons</taxon>
        <taxon>Gunneridae</taxon>
        <taxon>Pentapetalae</taxon>
        <taxon>rosids</taxon>
        <taxon>malvids</taxon>
        <taxon>Sapindales</taxon>
        <taxon>Anacardiaceae</taxon>
        <taxon>Pistacia</taxon>
    </lineage>
</organism>
<comment type="caution">
    <text evidence="1">The sequence shown here is derived from an EMBL/GenBank/DDBJ whole genome shotgun (WGS) entry which is preliminary data.</text>
</comment>
<dbReference type="Proteomes" id="UP001163603">
    <property type="component" value="Chromosome 6"/>
</dbReference>
<proteinExistence type="predicted"/>
<name>A0ACC0YJ12_9ROSI</name>
<accession>A0ACC0YJ12</accession>
<gene>
    <name evidence="1" type="ORF">Pint_23072</name>
</gene>
<dbReference type="EMBL" id="CM047741">
    <property type="protein sequence ID" value="KAJ0037942.1"/>
    <property type="molecule type" value="Genomic_DNA"/>
</dbReference>
<evidence type="ECO:0000313" key="1">
    <source>
        <dbReference type="EMBL" id="KAJ0037942.1"/>
    </source>
</evidence>